<evidence type="ECO:0008006" key="5">
    <source>
        <dbReference type="Google" id="ProtNLM"/>
    </source>
</evidence>
<dbReference type="PANTHER" id="PTHR36354:SF2">
    <property type="entry name" value="IMPORT INNER MEMBRANE TRANSLOCASE SUBUNIT"/>
    <property type="match status" value="1"/>
</dbReference>
<dbReference type="PANTHER" id="PTHR36354">
    <property type="entry name" value="IMPORT INNER MEMBRANE TRANSLOCASE SUBUNIT"/>
    <property type="match status" value="1"/>
</dbReference>
<feature type="compositionally biased region" description="Basic and acidic residues" evidence="1">
    <location>
        <begin position="347"/>
        <end position="356"/>
    </location>
</feature>
<feature type="transmembrane region" description="Helical" evidence="2">
    <location>
        <begin position="141"/>
        <end position="161"/>
    </location>
</feature>
<organism evidence="3 4">
    <name type="scientific">Iris pallida</name>
    <name type="common">Sweet iris</name>
    <dbReference type="NCBI Taxonomy" id="29817"/>
    <lineage>
        <taxon>Eukaryota</taxon>
        <taxon>Viridiplantae</taxon>
        <taxon>Streptophyta</taxon>
        <taxon>Embryophyta</taxon>
        <taxon>Tracheophyta</taxon>
        <taxon>Spermatophyta</taxon>
        <taxon>Magnoliopsida</taxon>
        <taxon>Liliopsida</taxon>
        <taxon>Asparagales</taxon>
        <taxon>Iridaceae</taxon>
        <taxon>Iridoideae</taxon>
        <taxon>Irideae</taxon>
        <taxon>Iris</taxon>
    </lineage>
</organism>
<feature type="transmembrane region" description="Helical" evidence="2">
    <location>
        <begin position="173"/>
        <end position="194"/>
    </location>
</feature>
<feature type="compositionally biased region" description="Acidic residues" evidence="1">
    <location>
        <begin position="333"/>
        <end position="346"/>
    </location>
</feature>
<keyword evidence="2" id="KW-1133">Transmembrane helix</keyword>
<dbReference type="InterPro" id="IPR038552">
    <property type="entry name" value="Tim21_IMS_sf"/>
</dbReference>
<comment type="caution">
    <text evidence="3">The sequence shown here is derived from an EMBL/GenBank/DDBJ whole genome shotgun (WGS) entry which is preliminary data.</text>
</comment>
<gene>
    <name evidence="3" type="ORF">M6B38_404985</name>
</gene>
<evidence type="ECO:0000256" key="1">
    <source>
        <dbReference type="SAM" id="MobiDB-lite"/>
    </source>
</evidence>
<keyword evidence="2" id="KW-0812">Transmembrane</keyword>
<protein>
    <recommendedName>
        <fullName evidence="5">Import inner membrane translocase subunit</fullName>
    </recommendedName>
</protein>
<dbReference type="Proteomes" id="UP001140949">
    <property type="component" value="Unassembled WGS sequence"/>
</dbReference>
<evidence type="ECO:0000256" key="2">
    <source>
        <dbReference type="SAM" id="Phobius"/>
    </source>
</evidence>
<dbReference type="EMBL" id="JANAVB010026796">
    <property type="protein sequence ID" value="KAJ6819020.1"/>
    <property type="molecule type" value="Genomic_DNA"/>
</dbReference>
<keyword evidence="2" id="KW-0472">Membrane</keyword>
<name>A0AAX6FRQ0_IRIPA</name>
<reference evidence="3" key="2">
    <citation type="submission" date="2023-04" db="EMBL/GenBank/DDBJ databases">
        <authorList>
            <person name="Bruccoleri R.E."/>
            <person name="Oakeley E.J."/>
            <person name="Faust A.-M."/>
            <person name="Dessus-Babus S."/>
            <person name="Altorfer M."/>
            <person name="Burckhardt D."/>
            <person name="Oertli M."/>
            <person name="Naumann U."/>
            <person name="Petersen F."/>
            <person name="Wong J."/>
        </authorList>
    </citation>
    <scope>NUCLEOTIDE SEQUENCE</scope>
    <source>
        <strain evidence="3">GSM-AAB239-AS_SAM_17_03QT</strain>
        <tissue evidence="3">Leaf</tissue>
    </source>
</reference>
<evidence type="ECO:0000313" key="4">
    <source>
        <dbReference type="Proteomes" id="UP001140949"/>
    </source>
</evidence>
<dbReference type="Gene3D" id="3.10.450.320">
    <property type="entry name" value="Mitochondrial import inner membrane translocase subunit Tim21"/>
    <property type="match status" value="1"/>
</dbReference>
<proteinExistence type="predicted"/>
<dbReference type="AlphaFoldDB" id="A0AAX6FRQ0"/>
<evidence type="ECO:0000313" key="3">
    <source>
        <dbReference type="EMBL" id="KAJ6819020.1"/>
    </source>
</evidence>
<accession>A0AAX6FRQ0</accession>
<reference evidence="3" key="1">
    <citation type="journal article" date="2023" name="GigaByte">
        <title>Genome assembly of the bearded iris, Iris pallida Lam.</title>
        <authorList>
            <person name="Bruccoleri R.E."/>
            <person name="Oakeley E.J."/>
            <person name="Faust A.M.E."/>
            <person name="Altorfer M."/>
            <person name="Dessus-Babus S."/>
            <person name="Burckhardt D."/>
            <person name="Oertli M."/>
            <person name="Naumann U."/>
            <person name="Petersen F."/>
            <person name="Wong J."/>
        </authorList>
    </citation>
    <scope>NUCLEOTIDE SEQUENCE</scope>
    <source>
        <strain evidence="3">GSM-AAB239-AS_SAM_17_03QT</strain>
    </source>
</reference>
<keyword evidence="4" id="KW-1185">Reference proteome</keyword>
<feature type="region of interest" description="Disordered" evidence="1">
    <location>
        <begin position="332"/>
        <end position="372"/>
    </location>
</feature>
<sequence>MAKSTKQIIKSLHRLCIHEIIPSKPILQSPTIFPLSQSRFLIPHHKPSNFFSSPSILSRRAFSTQAPSKNGFLLPRMIPSQTQKTGSLLLLLLPRRSPSARNISSGKFRALGNPLELAKSAASRYRDAAGLQLEAFWNRNYLVFVGAGAVVVCIALWRLLFGVANTFVGLSEGMAKYGFLALSTAIVAFVGMYIRSRLTINPDKIYRLAMRKLNTSAGILEVMGAPLTGTEVRAYVMSGGGPKLKDFKFRVGGKRCFLIFPIRGSERRGLVSVEVKKKKGQYDMKLLAVDIPMAAGPDQRIFLIGDEQEYKVGGGLISELRDPIVKAMAAEKEFEDLDEQEEEEDEIREREEAEREQQEEEERAIEAAAKRR</sequence>